<evidence type="ECO:0000313" key="1">
    <source>
        <dbReference type="EMBL" id="WYW55235.1"/>
    </source>
</evidence>
<gene>
    <name evidence="1" type="ORF">WG950_11925</name>
</gene>
<organism evidence="1 2">
    <name type="scientific">Polaribacter marinaquae</name>
    <dbReference type="NCBI Taxonomy" id="1642819"/>
    <lineage>
        <taxon>Bacteria</taxon>
        <taxon>Pseudomonadati</taxon>
        <taxon>Bacteroidota</taxon>
        <taxon>Flavobacteriia</taxon>
        <taxon>Flavobacteriales</taxon>
        <taxon>Flavobacteriaceae</taxon>
    </lineage>
</organism>
<evidence type="ECO:0000313" key="2">
    <source>
        <dbReference type="Proteomes" id="UP001491088"/>
    </source>
</evidence>
<dbReference type="RefSeq" id="WP_340932640.1">
    <property type="nucleotide sequence ID" value="NZ_CP150496.1"/>
</dbReference>
<reference evidence="1 2" key="1">
    <citation type="submission" date="2024-03" db="EMBL/GenBank/DDBJ databases">
        <authorList>
            <person name="Cao K."/>
        </authorList>
    </citation>
    <scope>NUCLEOTIDE SEQUENCE [LARGE SCALE GENOMIC DNA]</scope>
    <source>
        <strain evidence="1 2">MCCC 1K00696</strain>
    </source>
</reference>
<sequence>MTNKSAFNTIKIILSFLLIIFSSYSKGQEIKKIPKGHTIKDKFLKPLTINKYQESSVSKNALYLVNKSIVSTDRLKLIPKDSIVSVKIIKRDTVIKGFEYDTQIIVNLIGYKKK</sequence>
<dbReference type="EMBL" id="CP150496">
    <property type="protein sequence ID" value="WYW55235.1"/>
    <property type="molecule type" value="Genomic_DNA"/>
</dbReference>
<name>A0ABZ2TQE1_9FLAO</name>
<proteinExistence type="predicted"/>
<dbReference type="Proteomes" id="UP001491088">
    <property type="component" value="Chromosome"/>
</dbReference>
<protein>
    <submittedName>
        <fullName evidence="1">Uncharacterized protein</fullName>
    </submittedName>
</protein>
<accession>A0ABZ2TQE1</accession>
<keyword evidence="2" id="KW-1185">Reference proteome</keyword>